<dbReference type="EMBL" id="LXHQ01000035">
    <property type="protein sequence ID" value="OAV24557.1"/>
    <property type="molecule type" value="Genomic_DNA"/>
</dbReference>
<keyword evidence="1" id="KW-1133">Transmembrane helix</keyword>
<feature type="transmembrane region" description="Helical" evidence="1">
    <location>
        <begin position="201"/>
        <end position="224"/>
    </location>
</feature>
<protein>
    <submittedName>
        <fullName evidence="3">Permease of the drug/metabolite transporter DMT superfamily</fullName>
    </submittedName>
</protein>
<feature type="transmembrane region" description="Helical" evidence="1">
    <location>
        <begin position="152"/>
        <end position="172"/>
    </location>
</feature>
<keyword evidence="1" id="KW-0472">Membrane</keyword>
<dbReference type="SUPFAM" id="SSF103481">
    <property type="entry name" value="Multidrug resistance efflux transporter EmrE"/>
    <property type="match status" value="1"/>
</dbReference>
<feature type="transmembrane region" description="Helical" evidence="1">
    <location>
        <begin position="33"/>
        <end position="52"/>
    </location>
</feature>
<evidence type="ECO:0000259" key="2">
    <source>
        <dbReference type="Pfam" id="PF00892"/>
    </source>
</evidence>
<dbReference type="InterPro" id="IPR037185">
    <property type="entry name" value="EmrE-like"/>
</dbReference>
<dbReference type="AlphaFoldDB" id="A0AB36DMM8"/>
<feature type="transmembrane region" description="Helical" evidence="1">
    <location>
        <begin position="293"/>
        <end position="313"/>
    </location>
</feature>
<feature type="transmembrane region" description="Helical" evidence="1">
    <location>
        <begin position="121"/>
        <end position="140"/>
    </location>
</feature>
<proteinExistence type="predicted"/>
<organism evidence="3 4">
    <name type="scientific">Moraxella catarrhalis</name>
    <name type="common">Branhamella catarrhalis</name>
    <dbReference type="NCBI Taxonomy" id="480"/>
    <lineage>
        <taxon>Bacteria</taxon>
        <taxon>Pseudomonadati</taxon>
        <taxon>Pseudomonadota</taxon>
        <taxon>Gammaproteobacteria</taxon>
        <taxon>Moraxellales</taxon>
        <taxon>Moraxellaceae</taxon>
        <taxon>Moraxella</taxon>
    </lineage>
</organism>
<name>A0AB36DMM8_MORCA</name>
<dbReference type="Pfam" id="PF00892">
    <property type="entry name" value="EamA"/>
    <property type="match status" value="2"/>
</dbReference>
<dbReference type="GO" id="GO:0016020">
    <property type="term" value="C:membrane"/>
    <property type="evidence" value="ECO:0007669"/>
    <property type="project" value="InterPro"/>
</dbReference>
<accession>A0AB36DMM8</accession>
<dbReference type="Proteomes" id="UP000078295">
    <property type="component" value="Unassembled WGS sequence"/>
</dbReference>
<evidence type="ECO:0000313" key="3">
    <source>
        <dbReference type="EMBL" id="OAV24557.1"/>
    </source>
</evidence>
<feature type="domain" description="EamA" evidence="2">
    <location>
        <begin position="32"/>
        <end position="163"/>
    </location>
</feature>
<dbReference type="InterPro" id="IPR000620">
    <property type="entry name" value="EamA_dom"/>
</dbReference>
<feature type="transmembrane region" description="Helical" evidence="1">
    <location>
        <begin position="58"/>
        <end position="81"/>
    </location>
</feature>
<feature type="transmembrane region" description="Helical" evidence="1">
    <location>
        <begin position="236"/>
        <end position="256"/>
    </location>
</feature>
<comment type="caution">
    <text evidence="3">The sequence shown here is derived from an EMBL/GenBank/DDBJ whole genome shotgun (WGS) entry which is preliminary data.</text>
</comment>
<evidence type="ECO:0000313" key="4">
    <source>
        <dbReference type="Proteomes" id="UP000078295"/>
    </source>
</evidence>
<sequence length="315" mass="35066">MLRFGDLHDTMAFLSVRLVMAVFHSLSDEQQGYLFTFITMCIWGAFGLMARMNAYWHIQIWDVLLLRFGIATAVLLPILWWKKDYQFLFDFKLLILALVGSIGYCIFVYSGFFYAPVAHGVVFLNGTFPLFAALIGYIMLRSPIDRQTGIGLSIIVMTLLLMTISIIIGDGHFGRGDLMFIASGLCWGLFSVLLRKWSFSAWHIMCGVAIWSAVIYSLIYALFITPAFHTALPTHLAIQGIFHGIFVVIIATLTYAKAVAKIGIFKAGSIANLAPFIASIIAVPLLGEMLNTTLVMGLIGMAIGALQPWRWFIGR</sequence>
<evidence type="ECO:0000256" key="1">
    <source>
        <dbReference type="SAM" id="Phobius"/>
    </source>
</evidence>
<feature type="transmembrane region" description="Helical" evidence="1">
    <location>
        <begin position="268"/>
        <end position="287"/>
    </location>
</feature>
<keyword evidence="1" id="KW-0812">Transmembrane</keyword>
<feature type="transmembrane region" description="Helical" evidence="1">
    <location>
        <begin position="6"/>
        <end position="26"/>
    </location>
</feature>
<feature type="domain" description="EamA" evidence="2">
    <location>
        <begin position="175"/>
        <end position="306"/>
    </location>
</feature>
<feature type="transmembrane region" description="Helical" evidence="1">
    <location>
        <begin position="93"/>
        <end position="115"/>
    </location>
</feature>
<gene>
    <name evidence="3" type="ORF">AO370_1503</name>
</gene>
<reference evidence="3 4" key="1">
    <citation type="journal article" date="2016" name="Genome Biol. Evol.">
        <title>Comparative Genomic Analyses of the Moraxella catarrhalis Serosensitive and Seroresistant Lineages Demonstrate Their Independent Evolution.</title>
        <authorList>
            <person name="Earl J.P."/>
            <person name="de Vries S.P."/>
            <person name="Ahmed A."/>
            <person name="Powell E."/>
            <person name="Schultz M.P."/>
            <person name="Hermans P.W."/>
            <person name="Hill D.J."/>
            <person name="Zhou Z."/>
            <person name="Constantinidou C.I."/>
            <person name="Hu F.Z."/>
            <person name="Bootsma H.J."/>
            <person name="Ehrlich G.D."/>
        </authorList>
    </citation>
    <scope>NUCLEOTIDE SEQUENCE [LARGE SCALE GENOMIC DNA]</scope>
    <source>
        <strain evidence="3 4">F23</strain>
    </source>
</reference>
<feature type="transmembrane region" description="Helical" evidence="1">
    <location>
        <begin position="178"/>
        <end position="194"/>
    </location>
</feature>